<keyword evidence="2" id="KW-1185">Reference proteome</keyword>
<comment type="caution">
    <text evidence="1">The sequence shown here is derived from an EMBL/GenBank/DDBJ whole genome shotgun (WGS) entry which is preliminary data.</text>
</comment>
<dbReference type="AlphaFoldDB" id="A0A9P4LLT7"/>
<feature type="non-terminal residue" evidence="1">
    <location>
        <position position="1"/>
    </location>
</feature>
<dbReference type="EMBL" id="ML978206">
    <property type="protein sequence ID" value="KAF2028982.1"/>
    <property type="molecule type" value="Genomic_DNA"/>
</dbReference>
<evidence type="ECO:0000313" key="1">
    <source>
        <dbReference type="EMBL" id="KAF2028982.1"/>
    </source>
</evidence>
<organism evidence="1 2">
    <name type="scientific">Setomelanomma holmii</name>
    <dbReference type="NCBI Taxonomy" id="210430"/>
    <lineage>
        <taxon>Eukaryota</taxon>
        <taxon>Fungi</taxon>
        <taxon>Dikarya</taxon>
        <taxon>Ascomycota</taxon>
        <taxon>Pezizomycotina</taxon>
        <taxon>Dothideomycetes</taxon>
        <taxon>Pleosporomycetidae</taxon>
        <taxon>Pleosporales</taxon>
        <taxon>Pleosporineae</taxon>
        <taxon>Phaeosphaeriaceae</taxon>
        <taxon>Setomelanomma</taxon>
    </lineage>
</organism>
<dbReference type="Proteomes" id="UP000799777">
    <property type="component" value="Unassembled WGS sequence"/>
</dbReference>
<protein>
    <submittedName>
        <fullName evidence="1">Uncharacterized protein</fullName>
    </submittedName>
</protein>
<evidence type="ECO:0000313" key="2">
    <source>
        <dbReference type="Proteomes" id="UP000799777"/>
    </source>
</evidence>
<feature type="non-terminal residue" evidence="1">
    <location>
        <position position="104"/>
    </location>
</feature>
<proteinExistence type="predicted"/>
<gene>
    <name evidence="1" type="ORF">EK21DRAFT_33735</name>
</gene>
<dbReference type="OrthoDB" id="5314997at2759"/>
<name>A0A9P4LLT7_9PLEO</name>
<reference evidence="1" key="1">
    <citation type="journal article" date="2020" name="Stud. Mycol.">
        <title>101 Dothideomycetes genomes: a test case for predicting lifestyles and emergence of pathogens.</title>
        <authorList>
            <person name="Haridas S."/>
            <person name="Albert R."/>
            <person name="Binder M."/>
            <person name="Bloem J."/>
            <person name="Labutti K."/>
            <person name="Salamov A."/>
            <person name="Andreopoulos B."/>
            <person name="Baker S."/>
            <person name="Barry K."/>
            <person name="Bills G."/>
            <person name="Bluhm B."/>
            <person name="Cannon C."/>
            <person name="Castanera R."/>
            <person name="Culley D."/>
            <person name="Daum C."/>
            <person name="Ezra D."/>
            <person name="Gonzalez J."/>
            <person name="Henrissat B."/>
            <person name="Kuo A."/>
            <person name="Liang C."/>
            <person name="Lipzen A."/>
            <person name="Lutzoni F."/>
            <person name="Magnuson J."/>
            <person name="Mondo S."/>
            <person name="Nolan M."/>
            <person name="Ohm R."/>
            <person name="Pangilinan J."/>
            <person name="Park H.-J."/>
            <person name="Ramirez L."/>
            <person name="Alfaro M."/>
            <person name="Sun H."/>
            <person name="Tritt A."/>
            <person name="Yoshinaga Y."/>
            <person name="Zwiers L.-H."/>
            <person name="Turgeon B."/>
            <person name="Goodwin S."/>
            <person name="Spatafora J."/>
            <person name="Crous P."/>
            <person name="Grigoriev I."/>
        </authorList>
    </citation>
    <scope>NUCLEOTIDE SEQUENCE</scope>
    <source>
        <strain evidence="1">CBS 110217</strain>
    </source>
</reference>
<sequence>FRFLDLPPELRCMIYEHIEIATCRHTIREEDARFLHSDGRWVASDVADTTITLVRKSLETSILATCRIINREATTILDRKLRRLEMQPVRFYAGYSGATALAGY</sequence>
<accession>A0A9P4LLT7</accession>